<organism evidence="2 3">
    <name type="scientific">Solibaculum mannosilyticum</name>
    <dbReference type="NCBI Taxonomy" id="2780922"/>
    <lineage>
        <taxon>Bacteria</taxon>
        <taxon>Bacillati</taxon>
        <taxon>Bacillota</taxon>
        <taxon>Clostridia</taxon>
        <taxon>Eubacteriales</taxon>
        <taxon>Oscillospiraceae</taxon>
        <taxon>Solibaculum</taxon>
    </lineage>
</organism>
<keyword evidence="3" id="KW-1185">Reference proteome</keyword>
<dbReference type="InterPro" id="IPR011990">
    <property type="entry name" value="TPR-like_helical_dom_sf"/>
</dbReference>
<dbReference type="KEGG" id="sman:C12CBH8_22090"/>
<dbReference type="InterPro" id="IPR019734">
    <property type="entry name" value="TPR_rpt"/>
</dbReference>
<dbReference type="PANTHER" id="PTHR37038">
    <property type="entry name" value="TRANSCRIPTIONAL REGULATOR-RELATED"/>
    <property type="match status" value="1"/>
</dbReference>
<dbReference type="SUPFAM" id="SSF47413">
    <property type="entry name" value="lambda repressor-like DNA-binding domains"/>
    <property type="match status" value="1"/>
</dbReference>
<proteinExistence type="predicted"/>
<dbReference type="PROSITE" id="PS50943">
    <property type="entry name" value="HTH_CROC1"/>
    <property type="match status" value="1"/>
</dbReference>
<dbReference type="InterPro" id="IPR010982">
    <property type="entry name" value="Lambda_DNA-bd_dom_sf"/>
</dbReference>
<accession>A0A7I8D495</accession>
<dbReference type="InterPro" id="IPR001387">
    <property type="entry name" value="Cro/C1-type_HTH"/>
</dbReference>
<protein>
    <recommendedName>
        <fullName evidence="1">HTH cro/C1-type domain-containing protein</fullName>
    </recommendedName>
</protein>
<dbReference type="SMART" id="SM00530">
    <property type="entry name" value="HTH_XRE"/>
    <property type="match status" value="1"/>
</dbReference>
<dbReference type="Proteomes" id="UP000593890">
    <property type="component" value="Chromosome"/>
</dbReference>
<dbReference type="Gene3D" id="1.10.260.40">
    <property type="entry name" value="lambda repressor-like DNA-binding domains"/>
    <property type="match status" value="1"/>
</dbReference>
<dbReference type="AlphaFoldDB" id="A0A7I8D495"/>
<evidence type="ECO:0000313" key="2">
    <source>
        <dbReference type="EMBL" id="BCI61570.1"/>
    </source>
</evidence>
<sequence length="311" mass="35555">MSEMLGKKIRALRLQKKMTQKEVVGDFITRNMLSQIESGTATPSMRTLEYLARVLDVPMFYLMEDEQPEDQTMPIAMLQKAKRAFRDGDYDACLASLQRVKEPFLEEANALRAKASLEKARILLRQGEFEQAKQLAEEAMQLNDQSIYGARSVKADAYLCMDEATNEGWDYYMQYRSALETPYSNAHVSMINAEMFLNQGKVEQARIMLDALSGGDYDHCMLDAGRVRLLQARVAMAKEQWEEALSLCHEAEELWEQAPHHAQRALLYQCMEQCAMKLDDYKSAHHYASMRISLLTKGLPSDGSHEAEKQE</sequence>
<name>A0A7I8D495_9FIRM</name>
<dbReference type="Gene3D" id="1.25.40.10">
    <property type="entry name" value="Tetratricopeptide repeat domain"/>
    <property type="match status" value="1"/>
</dbReference>
<reference evidence="3" key="1">
    <citation type="submission" date="2020-07" db="EMBL/GenBank/DDBJ databases">
        <title>Complete genome sequencing of Clostridia bacterium strain 12CBH8.</title>
        <authorList>
            <person name="Sakamoto M."/>
            <person name="Murakami T."/>
            <person name="Mori H."/>
        </authorList>
    </citation>
    <scope>NUCLEOTIDE SEQUENCE [LARGE SCALE GENOMIC DNA]</scope>
    <source>
        <strain evidence="3">12CBH8</strain>
    </source>
</reference>
<dbReference type="InterPro" id="IPR053163">
    <property type="entry name" value="HTH-type_regulator_Rgg"/>
</dbReference>
<feature type="domain" description="HTH cro/C1-type" evidence="1">
    <location>
        <begin position="9"/>
        <end position="62"/>
    </location>
</feature>
<dbReference type="SUPFAM" id="SSF48452">
    <property type="entry name" value="TPR-like"/>
    <property type="match status" value="2"/>
</dbReference>
<evidence type="ECO:0000313" key="3">
    <source>
        <dbReference type="Proteomes" id="UP000593890"/>
    </source>
</evidence>
<dbReference type="EMBL" id="AP023321">
    <property type="protein sequence ID" value="BCI61570.1"/>
    <property type="molecule type" value="Genomic_DNA"/>
</dbReference>
<dbReference type="GO" id="GO:0003677">
    <property type="term" value="F:DNA binding"/>
    <property type="evidence" value="ECO:0007669"/>
    <property type="project" value="InterPro"/>
</dbReference>
<dbReference type="CDD" id="cd00093">
    <property type="entry name" value="HTH_XRE"/>
    <property type="match status" value="1"/>
</dbReference>
<dbReference type="Pfam" id="PF01381">
    <property type="entry name" value="HTH_3"/>
    <property type="match status" value="1"/>
</dbReference>
<dbReference type="SMART" id="SM00028">
    <property type="entry name" value="TPR"/>
    <property type="match status" value="2"/>
</dbReference>
<gene>
    <name evidence="2" type="ORF">C12CBH8_22090</name>
</gene>
<evidence type="ECO:0000259" key="1">
    <source>
        <dbReference type="PROSITE" id="PS50943"/>
    </source>
</evidence>